<dbReference type="PIRSF" id="PIRSF000350">
    <property type="entry name" value="Mercury_reductase_MerA"/>
    <property type="match status" value="1"/>
</dbReference>
<keyword evidence="11" id="KW-1133">Transmembrane helix</keyword>
<dbReference type="InterPro" id="IPR036188">
    <property type="entry name" value="FAD/NAD-bd_sf"/>
</dbReference>
<dbReference type="FunFam" id="3.30.390.30:FF:000001">
    <property type="entry name" value="Dihydrolipoyl dehydrogenase"/>
    <property type="match status" value="1"/>
</dbReference>
<feature type="disulfide bond" description="Redox-active" evidence="9">
    <location>
        <begin position="44"/>
        <end position="49"/>
    </location>
</feature>
<dbReference type="OrthoDB" id="9761158at2"/>
<dbReference type="Pfam" id="PF07992">
    <property type="entry name" value="Pyr_redox_2"/>
    <property type="match status" value="1"/>
</dbReference>
<dbReference type="GO" id="GO:0003955">
    <property type="term" value="F:NAD(P)H dehydrogenase (quinone) activity"/>
    <property type="evidence" value="ECO:0007669"/>
    <property type="project" value="TreeGrafter"/>
</dbReference>
<protein>
    <submittedName>
        <fullName evidence="14">FAD-dependent pyridine nucleotide-disulfide oxidoreductase</fullName>
    </submittedName>
</protein>
<keyword evidence="7 10" id="KW-0676">Redox-active center</keyword>
<dbReference type="PANTHER" id="PTHR43014:SF2">
    <property type="entry name" value="MERCURIC REDUCTASE"/>
    <property type="match status" value="1"/>
</dbReference>
<dbReference type="Gene3D" id="3.30.390.30">
    <property type="match status" value="1"/>
</dbReference>
<dbReference type="PROSITE" id="PS00076">
    <property type="entry name" value="PYRIDINE_REDOX_1"/>
    <property type="match status" value="1"/>
</dbReference>
<evidence type="ECO:0000256" key="7">
    <source>
        <dbReference type="ARBA" id="ARBA00023284"/>
    </source>
</evidence>
<feature type="binding site" evidence="8">
    <location>
        <position position="53"/>
    </location>
    <ligand>
        <name>FAD</name>
        <dbReference type="ChEBI" id="CHEBI:57692"/>
    </ligand>
</feature>
<dbReference type="GO" id="GO:0050660">
    <property type="term" value="F:flavin adenine dinucleotide binding"/>
    <property type="evidence" value="ECO:0007669"/>
    <property type="project" value="TreeGrafter"/>
</dbReference>
<feature type="domain" description="FAD/NAD(P)-binding" evidence="13">
    <location>
        <begin position="8"/>
        <end position="321"/>
    </location>
</feature>
<evidence type="ECO:0000313" key="14">
    <source>
        <dbReference type="EMBL" id="ADP71617.1"/>
    </source>
</evidence>
<feature type="binding site" evidence="8">
    <location>
        <position position="267"/>
    </location>
    <ligand>
        <name>NAD(+)</name>
        <dbReference type="ChEBI" id="CHEBI:57540"/>
    </ligand>
</feature>
<feature type="transmembrane region" description="Helical" evidence="11">
    <location>
        <begin position="12"/>
        <end position="35"/>
    </location>
</feature>
<sequence length="474" mass="50941">MPQLLTPDICVIGAGSGGLSAAAIAAAFGVSVVLIERGPMGGECLNTGCVPSKALLAAAKRAHQIRDAEKFGIRVGNPGIDHKAVAEHVAGVVAAIAPNDSVERFNGLGVDVIKASARFVDPDTVEAGDYQIKARRFVIATGSAPLIPPIPVLDRVPFFTNETIFQNTYRLPQLIILGGGPAGLELAQAHKRLGSEVTVVEAGKALSRDDDELRQYLLNRLRDEGIRVQENARVERIEPFGNNIRVVFANLGRTYSIEGTHLLLAVGRAPVVADLNLEAAGIDYSERGIQVTSGLRTSNKRVYAIGDVTGEVNLTHAANYHASIVIKNALFRLPAKADHSTIPWVTFTDPEVAHVGLTEDAARARYGKLAILRWPYAENDRAQAERETGGFVKVIASRRGKILGAGIVGAQAGELIQMWSLAMQKGISLKVMQSIVSPYPTLSEMNKRAALNYFAPSAQNPFLRRIIALLAKFR</sequence>
<accession>E3I4N5</accession>
<keyword evidence="6" id="KW-1015">Disulfide bond</keyword>
<evidence type="ECO:0000256" key="10">
    <source>
        <dbReference type="RuleBase" id="RU003691"/>
    </source>
</evidence>
<keyword evidence="8" id="KW-0520">NAD</keyword>
<evidence type="ECO:0000259" key="13">
    <source>
        <dbReference type="Pfam" id="PF07992"/>
    </source>
</evidence>
<evidence type="ECO:0000256" key="11">
    <source>
        <dbReference type="SAM" id="Phobius"/>
    </source>
</evidence>
<dbReference type="SUPFAM" id="SSF55424">
    <property type="entry name" value="FAD/NAD-linked reductases, dimerisation (C-terminal) domain"/>
    <property type="match status" value="1"/>
</dbReference>
<dbReference type="HOGENOM" id="CLU_016755_1_0_5"/>
<feature type="binding site" evidence="8">
    <location>
        <position position="307"/>
    </location>
    <ligand>
        <name>FAD</name>
        <dbReference type="ChEBI" id="CHEBI:57692"/>
    </ligand>
</feature>
<comment type="similarity">
    <text evidence="1 10">Belongs to the class-I pyridine nucleotide-disulfide oxidoreductase family.</text>
</comment>
<dbReference type="GO" id="GO:0016668">
    <property type="term" value="F:oxidoreductase activity, acting on a sulfur group of donors, NAD(P) as acceptor"/>
    <property type="evidence" value="ECO:0007669"/>
    <property type="project" value="InterPro"/>
</dbReference>
<keyword evidence="2 10" id="KW-0285">Flavoprotein</keyword>
<keyword evidence="11" id="KW-0472">Membrane</keyword>
<keyword evidence="11" id="KW-0812">Transmembrane</keyword>
<dbReference type="STRING" id="648757.Rvan_2393"/>
<dbReference type="KEGG" id="rva:Rvan_2393"/>
<name>E3I4N5_RHOVT</name>
<evidence type="ECO:0000256" key="3">
    <source>
        <dbReference type="ARBA" id="ARBA00022827"/>
    </source>
</evidence>
<evidence type="ECO:0000256" key="8">
    <source>
        <dbReference type="PIRSR" id="PIRSR000350-3"/>
    </source>
</evidence>
<dbReference type="Pfam" id="PF02852">
    <property type="entry name" value="Pyr_redox_dim"/>
    <property type="match status" value="1"/>
</dbReference>
<dbReference type="InterPro" id="IPR004099">
    <property type="entry name" value="Pyr_nucl-diS_OxRdtase_dimer"/>
</dbReference>
<dbReference type="PRINTS" id="PR00411">
    <property type="entry name" value="PNDRDTASEI"/>
</dbReference>
<evidence type="ECO:0000256" key="2">
    <source>
        <dbReference type="ARBA" id="ARBA00022630"/>
    </source>
</evidence>
<dbReference type="SUPFAM" id="SSF51905">
    <property type="entry name" value="FAD/NAD(P)-binding domain"/>
    <property type="match status" value="1"/>
</dbReference>
<gene>
    <name evidence="14" type="ordered locus">Rvan_2393</name>
</gene>
<dbReference type="InterPro" id="IPR001100">
    <property type="entry name" value="Pyr_nuc-diS_OxRdtase"/>
</dbReference>
<comment type="cofactor">
    <cofactor evidence="8">
        <name>FAD</name>
        <dbReference type="ChEBI" id="CHEBI:57692"/>
    </cofactor>
    <text evidence="8">Binds 1 FAD per subunit.</text>
</comment>
<keyword evidence="15" id="KW-1185">Reference proteome</keyword>
<evidence type="ECO:0000256" key="9">
    <source>
        <dbReference type="PIRSR" id="PIRSR000350-4"/>
    </source>
</evidence>
<dbReference type="EMBL" id="CP002292">
    <property type="protein sequence ID" value="ADP71617.1"/>
    <property type="molecule type" value="Genomic_DNA"/>
</dbReference>
<dbReference type="InterPro" id="IPR023753">
    <property type="entry name" value="FAD/NAD-binding_dom"/>
</dbReference>
<dbReference type="PANTHER" id="PTHR43014">
    <property type="entry name" value="MERCURIC REDUCTASE"/>
    <property type="match status" value="1"/>
</dbReference>
<feature type="binding site" evidence="8">
    <location>
        <begin position="141"/>
        <end position="143"/>
    </location>
    <ligand>
        <name>FAD</name>
        <dbReference type="ChEBI" id="CHEBI:57692"/>
    </ligand>
</feature>
<dbReference type="InterPro" id="IPR012999">
    <property type="entry name" value="Pyr_OxRdtase_I_AS"/>
</dbReference>
<feature type="binding site" evidence="8">
    <location>
        <position position="201"/>
    </location>
    <ligand>
        <name>NAD(+)</name>
        <dbReference type="ChEBI" id="CHEBI:57540"/>
    </ligand>
</feature>
<organism evidence="14 15">
    <name type="scientific">Rhodomicrobium vannielii (strain ATCC 17100 / DSM 162 / LMG 4299 / NCIMB 10020 / ATH 3.1.1)</name>
    <dbReference type="NCBI Taxonomy" id="648757"/>
    <lineage>
        <taxon>Bacteria</taxon>
        <taxon>Pseudomonadati</taxon>
        <taxon>Pseudomonadota</taxon>
        <taxon>Alphaproteobacteria</taxon>
        <taxon>Hyphomicrobiales</taxon>
        <taxon>Hyphomicrobiaceae</taxon>
        <taxon>Rhodomicrobium</taxon>
    </lineage>
</organism>
<dbReference type="Proteomes" id="UP000001399">
    <property type="component" value="Chromosome"/>
</dbReference>
<keyword evidence="5 10" id="KW-0560">Oxidoreductase</keyword>
<dbReference type="AlphaFoldDB" id="E3I4N5"/>
<dbReference type="Gene3D" id="3.50.50.60">
    <property type="entry name" value="FAD/NAD(P)-binding domain"/>
    <property type="match status" value="2"/>
</dbReference>
<dbReference type="eggNOG" id="COG1249">
    <property type="taxonomic scope" value="Bacteria"/>
</dbReference>
<evidence type="ECO:0000256" key="1">
    <source>
        <dbReference type="ARBA" id="ARBA00007532"/>
    </source>
</evidence>
<evidence type="ECO:0000256" key="4">
    <source>
        <dbReference type="ARBA" id="ARBA00022857"/>
    </source>
</evidence>
<evidence type="ECO:0000256" key="6">
    <source>
        <dbReference type="ARBA" id="ARBA00023157"/>
    </source>
</evidence>
<evidence type="ECO:0000313" key="15">
    <source>
        <dbReference type="Proteomes" id="UP000001399"/>
    </source>
</evidence>
<evidence type="ECO:0000256" key="5">
    <source>
        <dbReference type="ARBA" id="ARBA00023002"/>
    </source>
</evidence>
<feature type="domain" description="Pyridine nucleotide-disulphide oxidoreductase dimerisation" evidence="12">
    <location>
        <begin position="342"/>
        <end position="449"/>
    </location>
</feature>
<evidence type="ECO:0000259" key="12">
    <source>
        <dbReference type="Pfam" id="PF02852"/>
    </source>
</evidence>
<keyword evidence="8" id="KW-0547">Nucleotide-binding</keyword>
<keyword evidence="4" id="KW-0521">NADP</keyword>
<dbReference type="RefSeq" id="WP_013419999.1">
    <property type="nucleotide sequence ID" value="NC_014664.1"/>
</dbReference>
<proteinExistence type="inferred from homology"/>
<dbReference type="InterPro" id="IPR016156">
    <property type="entry name" value="FAD/NAD-linked_Rdtase_dimer_sf"/>
</dbReference>
<feature type="binding site" evidence="8">
    <location>
        <begin position="178"/>
        <end position="185"/>
    </location>
    <ligand>
        <name>NAD(+)</name>
        <dbReference type="ChEBI" id="CHEBI:57540"/>
    </ligand>
</feature>
<reference evidence="15" key="1">
    <citation type="journal article" date="2011" name="J. Bacteriol.">
        <title>Genome sequences of eight morphologically diverse alphaproteobacteria.</title>
        <authorList>
            <consortium name="US DOE Joint Genome Institute"/>
            <person name="Brown P.J."/>
            <person name="Kysela D.T."/>
            <person name="Buechlein A."/>
            <person name="Hemmerich C."/>
            <person name="Brun Y.V."/>
        </authorList>
    </citation>
    <scope>NUCLEOTIDE SEQUENCE [LARGE SCALE GENOMIC DNA]</scope>
    <source>
        <strain evidence="15">ATCC 17100 / ATH 3.1.1 / DSM 162 / LMG 4299</strain>
    </source>
</reference>
<dbReference type="PRINTS" id="PR00368">
    <property type="entry name" value="FADPNR"/>
</dbReference>
<keyword evidence="3 8" id="KW-0274">FAD</keyword>